<evidence type="ECO:0008006" key="4">
    <source>
        <dbReference type="Google" id="ProtNLM"/>
    </source>
</evidence>
<dbReference type="AlphaFoldDB" id="A0A388KT07"/>
<proteinExistence type="predicted"/>
<accession>A0A388KT07</accession>
<feature type="region of interest" description="Disordered" evidence="1">
    <location>
        <begin position="208"/>
        <end position="270"/>
    </location>
</feature>
<comment type="caution">
    <text evidence="2">The sequence shown here is derived from an EMBL/GenBank/DDBJ whole genome shotgun (WGS) entry which is preliminary data.</text>
</comment>
<dbReference type="OrthoDB" id="691673at2759"/>
<dbReference type="Proteomes" id="UP000265515">
    <property type="component" value="Unassembled WGS sequence"/>
</dbReference>
<reference evidence="2 3" key="1">
    <citation type="journal article" date="2018" name="Cell">
        <title>The Chara Genome: Secondary Complexity and Implications for Plant Terrestrialization.</title>
        <authorList>
            <person name="Nishiyama T."/>
            <person name="Sakayama H."/>
            <person name="Vries J.D."/>
            <person name="Buschmann H."/>
            <person name="Saint-Marcoux D."/>
            <person name="Ullrich K.K."/>
            <person name="Haas F.B."/>
            <person name="Vanderstraeten L."/>
            <person name="Becker D."/>
            <person name="Lang D."/>
            <person name="Vosolsobe S."/>
            <person name="Rombauts S."/>
            <person name="Wilhelmsson P.K.I."/>
            <person name="Janitza P."/>
            <person name="Kern R."/>
            <person name="Heyl A."/>
            <person name="Rumpler F."/>
            <person name="Villalobos L.I.A.C."/>
            <person name="Clay J.M."/>
            <person name="Skokan R."/>
            <person name="Toyoda A."/>
            <person name="Suzuki Y."/>
            <person name="Kagoshima H."/>
            <person name="Schijlen E."/>
            <person name="Tajeshwar N."/>
            <person name="Catarino B."/>
            <person name="Hetherington A.J."/>
            <person name="Saltykova A."/>
            <person name="Bonnot C."/>
            <person name="Breuninger H."/>
            <person name="Symeonidi A."/>
            <person name="Radhakrishnan G.V."/>
            <person name="Van Nieuwerburgh F."/>
            <person name="Deforce D."/>
            <person name="Chang C."/>
            <person name="Karol K.G."/>
            <person name="Hedrich R."/>
            <person name="Ulvskov P."/>
            <person name="Glockner G."/>
            <person name="Delwiche C.F."/>
            <person name="Petrasek J."/>
            <person name="Van de Peer Y."/>
            <person name="Friml J."/>
            <person name="Beilby M."/>
            <person name="Dolan L."/>
            <person name="Kohara Y."/>
            <person name="Sugano S."/>
            <person name="Fujiyama A."/>
            <person name="Delaux P.-M."/>
            <person name="Quint M."/>
            <person name="TheiBen G."/>
            <person name="Hagemann M."/>
            <person name="Harholt J."/>
            <person name="Dunand C."/>
            <person name="Zachgo S."/>
            <person name="Langdale J."/>
            <person name="Maumus F."/>
            <person name="Straeten D.V.D."/>
            <person name="Gould S.B."/>
            <person name="Rensing S.A."/>
        </authorList>
    </citation>
    <scope>NUCLEOTIDE SEQUENCE [LARGE SCALE GENOMIC DNA]</scope>
    <source>
        <strain evidence="2 3">S276</strain>
    </source>
</reference>
<evidence type="ECO:0000256" key="1">
    <source>
        <dbReference type="SAM" id="MobiDB-lite"/>
    </source>
</evidence>
<keyword evidence="3" id="KW-1185">Reference proteome</keyword>
<dbReference type="EMBL" id="BFEA01000179">
    <property type="protein sequence ID" value="GBG73205.1"/>
    <property type="molecule type" value="Genomic_DNA"/>
</dbReference>
<feature type="compositionally biased region" description="Basic and acidic residues" evidence="1">
    <location>
        <begin position="78"/>
        <end position="90"/>
    </location>
</feature>
<sequence length="472" mass="52239">MRDAHCQETNQGWPAGNHLSGTSYFDDDADEGEACEGDDDGNDEGDGMNILVQTSDNARGDAESAQHSNQGQTLDGWEGGRPHDKRKGKDNVATNKKQNVPWTLEERITLARLMGEDDALMDDTDGQHQFTKMKERTAEDRRKKWMNMLSKAKLILDTCENASGMPSYFDLPVEKQKEMEVPLAFERPLWEAMQWKLNRPFMTRDKTLASKDLTSGGGETTQNDGPRNRGSGRSGSDGRTTNNSEGASKRRRSNNGKARVEDMSCGGSSLGRVMEDSTRAYCDGLDKAASTLTKATSEVGTAIEAKIGDVADAMRGGNTVLEMLVGVLARRGVGEETRHERGKELHRDTEWGPNVGLRESRTYYELVDGLIAMQIVGGLGYNGENNLIEVVLFVRMLSVIVPDTWQMPAHDVVGDVVRFLVSALAEKHMGAMHGNASYMAHMEPPVRERGYLHGAVRTWSPEDDIRAVTRRW</sequence>
<evidence type="ECO:0000313" key="2">
    <source>
        <dbReference type="EMBL" id="GBG73205.1"/>
    </source>
</evidence>
<evidence type="ECO:0000313" key="3">
    <source>
        <dbReference type="Proteomes" id="UP000265515"/>
    </source>
</evidence>
<gene>
    <name evidence="2" type="ORF">CBR_g12923</name>
</gene>
<organism evidence="2 3">
    <name type="scientific">Chara braunii</name>
    <name type="common">Braun's stonewort</name>
    <dbReference type="NCBI Taxonomy" id="69332"/>
    <lineage>
        <taxon>Eukaryota</taxon>
        <taxon>Viridiplantae</taxon>
        <taxon>Streptophyta</taxon>
        <taxon>Charophyceae</taxon>
        <taxon>Charales</taxon>
        <taxon>Characeae</taxon>
        <taxon>Chara</taxon>
    </lineage>
</organism>
<feature type="compositionally biased region" description="Acidic residues" evidence="1">
    <location>
        <begin position="25"/>
        <end position="46"/>
    </location>
</feature>
<protein>
    <recommendedName>
        <fullName evidence="4">Myb-like domain-containing protein</fullName>
    </recommendedName>
</protein>
<name>A0A388KT07_CHABU</name>
<feature type="region of interest" description="Disordered" evidence="1">
    <location>
        <begin position="1"/>
        <end position="95"/>
    </location>
</feature>
<dbReference type="Gramene" id="GBG73205">
    <property type="protein sequence ID" value="GBG73205"/>
    <property type="gene ID" value="CBR_g12923"/>
</dbReference>